<gene>
    <name evidence="1" type="ORF">SAMN06295937_1002212</name>
</gene>
<dbReference type="Gene3D" id="3.10.129.10">
    <property type="entry name" value="Hotdog Thioesterase"/>
    <property type="match status" value="1"/>
</dbReference>
<dbReference type="EMBL" id="FUYP01000002">
    <property type="protein sequence ID" value="SKB29838.1"/>
    <property type="molecule type" value="Genomic_DNA"/>
</dbReference>
<dbReference type="InterPro" id="IPR029069">
    <property type="entry name" value="HotDog_dom_sf"/>
</dbReference>
<dbReference type="RefSeq" id="WP_079637113.1">
    <property type="nucleotide sequence ID" value="NZ_FUYP01000002.1"/>
</dbReference>
<dbReference type="OrthoDB" id="9801517at2"/>
<keyword evidence="1" id="KW-0378">Hydrolase</keyword>
<dbReference type="SUPFAM" id="SSF54637">
    <property type="entry name" value="Thioesterase/thiol ester dehydrase-isomerase"/>
    <property type="match status" value="1"/>
</dbReference>
<dbReference type="CDD" id="cd00586">
    <property type="entry name" value="4HBT"/>
    <property type="match status" value="1"/>
</dbReference>
<evidence type="ECO:0000313" key="2">
    <source>
        <dbReference type="Proteomes" id="UP000190044"/>
    </source>
</evidence>
<protein>
    <submittedName>
        <fullName evidence="1">Acyl-CoA thioester hydrolase</fullName>
    </submittedName>
</protein>
<dbReference type="GO" id="GO:0016787">
    <property type="term" value="F:hydrolase activity"/>
    <property type="evidence" value="ECO:0007669"/>
    <property type="project" value="UniProtKB-KW"/>
</dbReference>
<dbReference type="AlphaFoldDB" id="A0A1T5A4G8"/>
<evidence type="ECO:0000313" key="1">
    <source>
        <dbReference type="EMBL" id="SKB29838.1"/>
    </source>
</evidence>
<organism evidence="1 2">
    <name type="scientific">Sphingopyxis flava</name>
    <dbReference type="NCBI Taxonomy" id="1507287"/>
    <lineage>
        <taxon>Bacteria</taxon>
        <taxon>Pseudomonadati</taxon>
        <taxon>Pseudomonadota</taxon>
        <taxon>Alphaproteobacteria</taxon>
        <taxon>Sphingomonadales</taxon>
        <taxon>Sphingomonadaceae</taxon>
        <taxon>Sphingopyxis</taxon>
    </lineage>
</organism>
<dbReference type="Proteomes" id="UP000190044">
    <property type="component" value="Unassembled WGS sequence"/>
</dbReference>
<proteinExistence type="predicted"/>
<keyword evidence="2" id="KW-1185">Reference proteome</keyword>
<sequence>MKTFTLDLIATPDTIDELGHVNNAVWVQWIQQVATAHWDAAAPQAHKDAYVWVVVRHEIDYLRALGPGGRVTARTWVADAPLGAKFDRFMEFAGDDGRVHVRARTVWALLDKASGRPLRVTGAVVAPFLS</sequence>
<name>A0A1T5A4G8_9SPHN</name>
<dbReference type="Pfam" id="PF13279">
    <property type="entry name" value="4HBT_2"/>
    <property type="match status" value="1"/>
</dbReference>
<accession>A0A1T5A4G8</accession>
<reference evidence="2" key="1">
    <citation type="submission" date="2017-02" db="EMBL/GenBank/DDBJ databases">
        <authorList>
            <person name="Varghese N."/>
            <person name="Submissions S."/>
        </authorList>
    </citation>
    <scope>NUCLEOTIDE SEQUENCE [LARGE SCALE GENOMIC DNA]</scope>
    <source>
        <strain evidence="2">R11H</strain>
    </source>
</reference>